<name>A0A2H5N061_CITUN</name>
<accession>A0A2H5N061</accession>
<keyword evidence="1" id="KW-0812">Transmembrane</keyword>
<gene>
    <name evidence="2" type="ORF">CUMW_285730</name>
</gene>
<evidence type="ECO:0000313" key="2">
    <source>
        <dbReference type="EMBL" id="GAY33653.1"/>
    </source>
</evidence>
<feature type="transmembrane region" description="Helical" evidence="1">
    <location>
        <begin position="50"/>
        <end position="67"/>
    </location>
</feature>
<dbReference type="Proteomes" id="UP000236630">
    <property type="component" value="Unassembled WGS sequence"/>
</dbReference>
<reference evidence="2 3" key="1">
    <citation type="journal article" date="2017" name="Front. Genet.">
        <title>Draft sequencing of the heterozygous diploid genome of Satsuma (Citrus unshiu Marc.) using a hybrid assembly approach.</title>
        <authorList>
            <person name="Shimizu T."/>
            <person name="Tanizawa Y."/>
            <person name="Mochizuki T."/>
            <person name="Nagasaki H."/>
            <person name="Yoshioka T."/>
            <person name="Toyoda A."/>
            <person name="Fujiyama A."/>
            <person name="Kaminuma E."/>
            <person name="Nakamura Y."/>
        </authorList>
    </citation>
    <scope>NUCLEOTIDE SEQUENCE [LARGE SCALE GENOMIC DNA]</scope>
    <source>
        <strain evidence="3">cv. Miyagawa wase</strain>
    </source>
</reference>
<organism evidence="2 3">
    <name type="scientific">Citrus unshiu</name>
    <name type="common">Satsuma mandarin</name>
    <name type="synonym">Citrus nobilis var. unshiu</name>
    <dbReference type="NCBI Taxonomy" id="55188"/>
    <lineage>
        <taxon>Eukaryota</taxon>
        <taxon>Viridiplantae</taxon>
        <taxon>Streptophyta</taxon>
        <taxon>Embryophyta</taxon>
        <taxon>Tracheophyta</taxon>
        <taxon>Spermatophyta</taxon>
        <taxon>Magnoliopsida</taxon>
        <taxon>eudicotyledons</taxon>
        <taxon>Gunneridae</taxon>
        <taxon>Pentapetalae</taxon>
        <taxon>rosids</taxon>
        <taxon>malvids</taxon>
        <taxon>Sapindales</taxon>
        <taxon>Rutaceae</taxon>
        <taxon>Aurantioideae</taxon>
        <taxon>Citrus</taxon>
    </lineage>
</organism>
<dbReference type="EMBL" id="BDQV01005818">
    <property type="protein sequence ID" value="GAY33653.1"/>
    <property type="molecule type" value="Genomic_DNA"/>
</dbReference>
<feature type="non-terminal residue" evidence="2">
    <location>
        <position position="1"/>
    </location>
</feature>
<keyword evidence="3" id="KW-1185">Reference proteome</keyword>
<comment type="caution">
    <text evidence="2">The sequence shown here is derived from an EMBL/GenBank/DDBJ whole genome shotgun (WGS) entry which is preliminary data.</text>
</comment>
<keyword evidence="1" id="KW-1133">Transmembrane helix</keyword>
<dbReference type="AlphaFoldDB" id="A0A2H5N061"/>
<protein>
    <submittedName>
        <fullName evidence="2">Uncharacterized protein</fullName>
    </submittedName>
</protein>
<evidence type="ECO:0000256" key="1">
    <source>
        <dbReference type="SAM" id="Phobius"/>
    </source>
</evidence>
<evidence type="ECO:0000313" key="3">
    <source>
        <dbReference type="Proteomes" id="UP000236630"/>
    </source>
</evidence>
<proteinExistence type="predicted"/>
<keyword evidence="1" id="KW-0472">Membrane</keyword>
<sequence>IYHAIYKRLSAINFSLQRNFRQTVRSLVIGFGVTLVTNFEVALGLLDTDFGIALGLLVIDFGVTLLGD</sequence>
<feature type="transmembrane region" description="Helical" evidence="1">
    <location>
        <begin position="24"/>
        <end position="44"/>
    </location>
</feature>